<reference evidence="5 6" key="1">
    <citation type="submission" date="2016-11" db="EMBL/GenBank/DDBJ databases">
        <authorList>
            <person name="Jaros S."/>
            <person name="Januszkiewicz K."/>
            <person name="Wedrychowicz H."/>
        </authorList>
    </citation>
    <scope>NUCLEOTIDE SEQUENCE [LARGE SCALE GENOMIC DNA]</scope>
    <source>
        <strain evidence="5">NVI 5450</strain>
    </source>
</reference>
<dbReference type="Pfam" id="PF02311">
    <property type="entry name" value="AraC_binding"/>
    <property type="match status" value="1"/>
</dbReference>
<dbReference type="OrthoDB" id="9809338at2"/>
<dbReference type="PROSITE" id="PS01124">
    <property type="entry name" value="HTH_ARAC_FAMILY_2"/>
    <property type="match status" value="1"/>
</dbReference>
<dbReference type="InterPro" id="IPR050204">
    <property type="entry name" value="AraC_XylS_family_regulators"/>
</dbReference>
<dbReference type="RefSeq" id="WP_075496799.1">
    <property type="nucleotide sequence ID" value="NZ_CAWRBC010000115.1"/>
</dbReference>
<dbReference type="InterPro" id="IPR003313">
    <property type="entry name" value="AraC-bd"/>
</dbReference>
<dbReference type="Pfam" id="PF12833">
    <property type="entry name" value="HTH_18"/>
    <property type="match status" value="1"/>
</dbReference>
<dbReference type="Gene3D" id="1.10.10.60">
    <property type="entry name" value="Homeodomain-like"/>
    <property type="match status" value="2"/>
</dbReference>
<dbReference type="GO" id="GO:0043565">
    <property type="term" value="F:sequence-specific DNA binding"/>
    <property type="evidence" value="ECO:0007669"/>
    <property type="project" value="InterPro"/>
</dbReference>
<organism evidence="5 6">
    <name type="scientific">Moritella viscosa</name>
    <dbReference type="NCBI Taxonomy" id="80854"/>
    <lineage>
        <taxon>Bacteria</taxon>
        <taxon>Pseudomonadati</taxon>
        <taxon>Pseudomonadota</taxon>
        <taxon>Gammaproteobacteria</taxon>
        <taxon>Alteromonadales</taxon>
        <taxon>Moritellaceae</taxon>
        <taxon>Moritella</taxon>
    </lineage>
</organism>
<gene>
    <name evidence="5" type="ORF">NVI5450_4617</name>
</gene>
<evidence type="ECO:0000256" key="1">
    <source>
        <dbReference type="ARBA" id="ARBA00023015"/>
    </source>
</evidence>
<protein>
    <submittedName>
        <fullName evidence="5">Substrate-binding transcriptional regulator, araC family</fullName>
    </submittedName>
</protein>
<feature type="domain" description="HTH araC/xylS-type" evidence="4">
    <location>
        <begin position="177"/>
        <end position="274"/>
    </location>
</feature>
<accession>A0A1L0F6M5</accession>
<dbReference type="PANTHER" id="PTHR46796:SF2">
    <property type="entry name" value="TRANSCRIPTIONAL REGULATORY PROTEIN"/>
    <property type="match status" value="1"/>
</dbReference>
<dbReference type="SUPFAM" id="SSF46689">
    <property type="entry name" value="Homeodomain-like"/>
    <property type="match status" value="2"/>
</dbReference>
<name>A0A1L0F6M5_9GAMM</name>
<dbReference type="InterPro" id="IPR009057">
    <property type="entry name" value="Homeodomain-like_sf"/>
</dbReference>
<dbReference type="Proteomes" id="UP000183794">
    <property type="component" value="Unassembled WGS sequence"/>
</dbReference>
<evidence type="ECO:0000313" key="6">
    <source>
        <dbReference type="Proteomes" id="UP000183794"/>
    </source>
</evidence>
<sequence>MSQISKEKAEFKIVDALNGLEVVDADYQEQTFSKHVHEGYTIGVIDKGAQRFDRSGNTHIADENSIIFVNADDVHTGESATQESWRYRAMYPHPSHFESMTNDLYDGLFNAPYFNHAVVKDPQLSAQLRLLFAQIDSNASKLLIETILYSTMMNMTLRHSSMKNTPGDISGNKQRLLLVKEYLDAHPEEDVSLLTLATMAGLSQFHFIRQFKKMFHIAPHGYQIQVRLKKAKALLILGVKPVQVAADCGFHDQSHLNRHFKKAMGTSPSKFQKQAVLYKML</sequence>
<dbReference type="PANTHER" id="PTHR46796">
    <property type="entry name" value="HTH-TYPE TRANSCRIPTIONAL ACTIVATOR RHAS-RELATED"/>
    <property type="match status" value="1"/>
</dbReference>
<evidence type="ECO:0000259" key="4">
    <source>
        <dbReference type="PROSITE" id="PS01124"/>
    </source>
</evidence>
<evidence type="ECO:0000313" key="5">
    <source>
        <dbReference type="EMBL" id="SGZ18032.1"/>
    </source>
</evidence>
<keyword evidence="2" id="KW-0238">DNA-binding</keyword>
<dbReference type="InterPro" id="IPR018060">
    <property type="entry name" value="HTH_AraC"/>
</dbReference>
<dbReference type="GO" id="GO:0003700">
    <property type="term" value="F:DNA-binding transcription factor activity"/>
    <property type="evidence" value="ECO:0007669"/>
    <property type="project" value="InterPro"/>
</dbReference>
<evidence type="ECO:0000256" key="3">
    <source>
        <dbReference type="ARBA" id="ARBA00023163"/>
    </source>
</evidence>
<dbReference type="EMBL" id="FPLD01000131">
    <property type="protein sequence ID" value="SGZ18032.1"/>
    <property type="molecule type" value="Genomic_DNA"/>
</dbReference>
<dbReference type="SMART" id="SM00342">
    <property type="entry name" value="HTH_ARAC"/>
    <property type="match status" value="1"/>
</dbReference>
<dbReference type="SUPFAM" id="SSF51215">
    <property type="entry name" value="Regulatory protein AraC"/>
    <property type="match status" value="1"/>
</dbReference>
<dbReference type="InterPro" id="IPR037923">
    <property type="entry name" value="HTH-like"/>
</dbReference>
<keyword evidence="1" id="KW-0805">Transcription regulation</keyword>
<keyword evidence="3" id="KW-0804">Transcription</keyword>
<evidence type="ECO:0000256" key="2">
    <source>
        <dbReference type="ARBA" id="ARBA00023125"/>
    </source>
</evidence>
<proteinExistence type="predicted"/>
<dbReference type="AlphaFoldDB" id="A0A1L0F6M5"/>